<evidence type="ECO:0000259" key="9">
    <source>
        <dbReference type="PROSITE" id="PS51085"/>
    </source>
</evidence>
<evidence type="ECO:0000313" key="11">
    <source>
        <dbReference type="Proteomes" id="UP001617714"/>
    </source>
</evidence>
<keyword evidence="7" id="KW-0411">Iron-sulfur</keyword>
<evidence type="ECO:0000256" key="6">
    <source>
        <dbReference type="ARBA" id="ARBA00023004"/>
    </source>
</evidence>
<keyword evidence="2" id="KW-0813">Transport</keyword>
<dbReference type="InterPro" id="IPR012675">
    <property type="entry name" value="Beta-grasp_dom_sf"/>
</dbReference>
<comment type="similarity">
    <text evidence="1">Belongs to the 2Fe2S plant-type ferredoxin family.</text>
</comment>
<keyword evidence="5" id="KW-0249">Electron transport</keyword>
<organism evidence="10 11">
    <name type="scientific">Pectobacterium parvum</name>
    <dbReference type="NCBI Taxonomy" id="2778550"/>
    <lineage>
        <taxon>Bacteria</taxon>
        <taxon>Pseudomonadati</taxon>
        <taxon>Pseudomonadota</taxon>
        <taxon>Gammaproteobacteria</taxon>
        <taxon>Enterobacterales</taxon>
        <taxon>Pectobacteriaceae</taxon>
        <taxon>Pectobacterium</taxon>
    </lineage>
</organism>
<dbReference type="Gene3D" id="3.10.20.30">
    <property type="match status" value="1"/>
</dbReference>
<comment type="cofactor">
    <cofactor evidence="8">
        <name>[2Fe-2S] cluster</name>
        <dbReference type="ChEBI" id="CHEBI:190135"/>
    </cofactor>
</comment>
<name>A0ABW8FWF6_9GAMM</name>
<evidence type="ECO:0000256" key="5">
    <source>
        <dbReference type="ARBA" id="ARBA00022982"/>
    </source>
</evidence>
<evidence type="ECO:0000256" key="4">
    <source>
        <dbReference type="ARBA" id="ARBA00022723"/>
    </source>
</evidence>
<reference evidence="10 11" key="1">
    <citation type="submission" date="2024-10" db="EMBL/GenBank/DDBJ databases">
        <authorList>
            <person name="Lu C.-H."/>
        </authorList>
    </citation>
    <scope>NUCLEOTIDE SEQUENCE [LARGE SCALE GENOMIC DNA]</scope>
    <source>
        <strain evidence="10 11">22QBSP01-2</strain>
    </source>
</reference>
<protein>
    <submittedName>
        <fullName evidence="10">2Fe-2S iron-sulfur cluster-binding protein</fullName>
    </submittedName>
</protein>
<evidence type="ECO:0000256" key="8">
    <source>
        <dbReference type="ARBA" id="ARBA00034078"/>
    </source>
</evidence>
<dbReference type="InterPro" id="IPR001041">
    <property type="entry name" value="2Fe-2S_ferredoxin-type"/>
</dbReference>
<keyword evidence="6" id="KW-0408">Iron</keyword>
<proteinExistence type="inferred from homology"/>
<sequence length="94" mass="10533">MSEIIKSDCYQVFFEGVDIGLCRSDISLLDSLEVKGLNIPSLCRKGQCGCCKIILLRGHVHQKNQTSLTDDEIKENVILACCSYPKSDAEFELY</sequence>
<feature type="domain" description="2Fe-2S ferredoxin-type" evidence="9">
    <location>
        <begin position="10"/>
        <end position="94"/>
    </location>
</feature>
<dbReference type="RefSeq" id="WP_165708202.1">
    <property type="nucleotide sequence ID" value="NZ_CP087392.1"/>
</dbReference>
<evidence type="ECO:0000256" key="3">
    <source>
        <dbReference type="ARBA" id="ARBA00022714"/>
    </source>
</evidence>
<evidence type="ECO:0000256" key="2">
    <source>
        <dbReference type="ARBA" id="ARBA00022448"/>
    </source>
</evidence>
<dbReference type="EMBL" id="JBIXKD010000005">
    <property type="protein sequence ID" value="MFJ5321002.1"/>
    <property type="molecule type" value="Genomic_DNA"/>
</dbReference>
<dbReference type="PROSITE" id="PS51085">
    <property type="entry name" value="2FE2S_FER_2"/>
    <property type="match status" value="1"/>
</dbReference>
<dbReference type="PANTHER" id="PTHR43112:SF3">
    <property type="entry name" value="FERREDOXIN-2, CHLOROPLASTIC"/>
    <property type="match status" value="1"/>
</dbReference>
<evidence type="ECO:0000256" key="7">
    <source>
        <dbReference type="ARBA" id="ARBA00023014"/>
    </source>
</evidence>
<dbReference type="SUPFAM" id="SSF54292">
    <property type="entry name" value="2Fe-2S ferredoxin-like"/>
    <property type="match status" value="1"/>
</dbReference>
<evidence type="ECO:0000313" key="10">
    <source>
        <dbReference type="EMBL" id="MFJ5321002.1"/>
    </source>
</evidence>
<keyword evidence="3" id="KW-0001">2Fe-2S</keyword>
<keyword evidence="11" id="KW-1185">Reference proteome</keyword>
<dbReference type="Proteomes" id="UP001617714">
    <property type="component" value="Unassembled WGS sequence"/>
</dbReference>
<keyword evidence="4" id="KW-0479">Metal-binding</keyword>
<evidence type="ECO:0000256" key="1">
    <source>
        <dbReference type="ARBA" id="ARBA00007874"/>
    </source>
</evidence>
<dbReference type="PANTHER" id="PTHR43112">
    <property type="entry name" value="FERREDOXIN"/>
    <property type="match status" value="1"/>
</dbReference>
<dbReference type="InterPro" id="IPR036010">
    <property type="entry name" value="2Fe-2S_ferredoxin-like_sf"/>
</dbReference>
<dbReference type="Pfam" id="PF00111">
    <property type="entry name" value="Fer2"/>
    <property type="match status" value="1"/>
</dbReference>
<dbReference type="CDD" id="cd00207">
    <property type="entry name" value="fer2"/>
    <property type="match status" value="1"/>
</dbReference>
<accession>A0ABW8FWF6</accession>
<gene>
    <name evidence="10" type="ORF">ACIPSN_06385</name>
</gene>
<dbReference type="GeneID" id="90772816"/>
<comment type="caution">
    <text evidence="10">The sequence shown here is derived from an EMBL/GenBank/DDBJ whole genome shotgun (WGS) entry which is preliminary data.</text>
</comment>